<evidence type="ECO:0000256" key="5">
    <source>
        <dbReference type="ARBA" id="ARBA00022729"/>
    </source>
</evidence>
<dbReference type="PANTHER" id="PTHR20914">
    <property type="entry name" value="LY6/PLAUR DOMAIN-CONTAINING PROTEIN 8"/>
    <property type="match status" value="1"/>
</dbReference>
<evidence type="ECO:0000313" key="11">
    <source>
        <dbReference type="Proteomes" id="UP000694548"/>
    </source>
</evidence>
<dbReference type="Gene3D" id="2.10.60.10">
    <property type="entry name" value="CD59"/>
    <property type="match status" value="2"/>
</dbReference>
<dbReference type="Pfam" id="PF00087">
    <property type="entry name" value="Toxin_TOLIP"/>
    <property type="match status" value="1"/>
</dbReference>
<dbReference type="InterPro" id="IPR035076">
    <property type="entry name" value="Toxin/TOLIP"/>
</dbReference>
<evidence type="ECO:0000259" key="9">
    <source>
        <dbReference type="Pfam" id="PF00087"/>
    </source>
</evidence>
<keyword evidence="5" id="KW-0732">Signal</keyword>
<accession>A0A8C6P8N7</accession>
<proteinExistence type="predicted"/>
<dbReference type="Ensembl" id="ENSNFUT00015041818.1">
    <property type="protein sequence ID" value="ENSNFUP00015040053.1"/>
    <property type="gene ID" value="ENSNFUG00015019285.1"/>
</dbReference>
<feature type="domain" description="UPAR/Ly6" evidence="8">
    <location>
        <begin position="118"/>
        <end position="162"/>
    </location>
</feature>
<name>A0A8C6P8N7_NOTFU</name>
<comment type="subcellular location">
    <subcellularLocation>
        <location evidence="1">Cell membrane</location>
    </subcellularLocation>
    <subcellularLocation>
        <location evidence="2">Secreted</location>
    </subcellularLocation>
</comment>
<dbReference type="GeneTree" id="ENSGT00940000163304"/>
<keyword evidence="11" id="KW-1185">Reference proteome</keyword>
<evidence type="ECO:0000313" key="10">
    <source>
        <dbReference type="Ensembl" id="ENSNFUP00015040053.1"/>
    </source>
</evidence>
<dbReference type="InterPro" id="IPR016054">
    <property type="entry name" value="LY6_UPA_recep-like"/>
</dbReference>
<dbReference type="Pfam" id="PF00021">
    <property type="entry name" value="UPAR_LY6"/>
    <property type="match status" value="2"/>
</dbReference>
<evidence type="ECO:0000256" key="2">
    <source>
        <dbReference type="ARBA" id="ARBA00004613"/>
    </source>
</evidence>
<dbReference type="PANTHER" id="PTHR20914:SF9">
    <property type="entry name" value="COILED, ISOFORM A"/>
    <property type="match status" value="1"/>
</dbReference>
<evidence type="ECO:0000256" key="3">
    <source>
        <dbReference type="ARBA" id="ARBA00022475"/>
    </source>
</evidence>
<dbReference type="GO" id="GO:0005576">
    <property type="term" value="C:extracellular region"/>
    <property type="evidence" value="ECO:0007669"/>
    <property type="project" value="UniProtKB-SubCell"/>
</dbReference>
<evidence type="ECO:0000256" key="6">
    <source>
        <dbReference type="ARBA" id="ARBA00023136"/>
    </source>
</evidence>
<dbReference type="Proteomes" id="UP000694548">
    <property type="component" value="Unassembled WGS sequence"/>
</dbReference>
<dbReference type="InterPro" id="IPR050918">
    <property type="entry name" value="CNF-like_PLA2_Inhibitor"/>
</dbReference>
<gene>
    <name evidence="10" type="primary">LOC107396719</name>
</gene>
<dbReference type="SUPFAM" id="SSF57302">
    <property type="entry name" value="Snake toxin-like"/>
    <property type="match status" value="2"/>
</dbReference>
<dbReference type="InterPro" id="IPR045860">
    <property type="entry name" value="Snake_toxin-like_sf"/>
</dbReference>
<feature type="domain" description="UPAR/Ly6" evidence="8">
    <location>
        <begin position="56"/>
        <end position="95"/>
    </location>
</feature>
<protein>
    <recommendedName>
        <fullName evidence="12">UPAR/Ly6 domain-containing protein</fullName>
    </recommendedName>
</protein>
<dbReference type="GO" id="GO:0005886">
    <property type="term" value="C:plasma membrane"/>
    <property type="evidence" value="ECO:0007669"/>
    <property type="project" value="UniProtKB-SubCell"/>
</dbReference>
<keyword evidence="3" id="KW-1003">Cell membrane</keyword>
<evidence type="ECO:0000256" key="7">
    <source>
        <dbReference type="ARBA" id="ARBA00023180"/>
    </source>
</evidence>
<evidence type="ECO:0000259" key="8">
    <source>
        <dbReference type="Pfam" id="PF00021"/>
    </source>
</evidence>
<reference evidence="10" key="2">
    <citation type="submission" date="2025-09" db="UniProtKB">
        <authorList>
            <consortium name="Ensembl"/>
        </authorList>
    </citation>
    <scope>IDENTIFICATION</scope>
</reference>
<reference evidence="10" key="1">
    <citation type="submission" date="2025-08" db="UniProtKB">
        <authorList>
            <consortium name="Ensembl"/>
        </authorList>
    </citation>
    <scope>IDENTIFICATION</scope>
</reference>
<evidence type="ECO:0008006" key="12">
    <source>
        <dbReference type="Google" id="ProtNLM"/>
    </source>
</evidence>
<evidence type="ECO:0000256" key="1">
    <source>
        <dbReference type="ARBA" id="ARBA00004236"/>
    </source>
</evidence>
<keyword evidence="4" id="KW-0964">Secreted</keyword>
<sequence length="267" mass="28879">MNPIWFVEGSYSSAYIDIKKMLWYFAIILNSSDCFYFDVLWRSCFDDNRGLFLSAHSLKCYECTSGSNGTCPAAPKDCPSQVQQCGITTITTFTGILVSRCLLFGSGSLHSSCSLVAGGSKDQVITAKKCSAATECVGGSVNFGSAKTVILSQCCTLDLCNTKVSEPKLIPNGNKCYSCEGQECTRTLNCEGEEDHCIKARVTVDGQSKIMKGCASKTMCLQSSAQFKQYVGPESICCQGDYCNSASRSTAGLLLWLVSLMSASFFY</sequence>
<organism evidence="10 11">
    <name type="scientific">Nothobranchius furzeri</name>
    <name type="common">Turquoise killifish</name>
    <dbReference type="NCBI Taxonomy" id="105023"/>
    <lineage>
        <taxon>Eukaryota</taxon>
        <taxon>Metazoa</taxon>
        <taxon>Chordata</taxon>
        <taxon>Craniata</taxon>
        <taxon>Vertebrata</taxon>
        <taxon>Euteleostomi</taxon>
        <taxon>Actinopterygii</taxon>
        <taxon>Neopterygii</taxon>
        <taxon>Teleostei</taxon>
        <taxon>Neoteleostei</taxon>
        <taxon>Acanthomorphata</taxon>
        <taxon>Ovalentaria</taxon>
        <taxon>Atherinomorphae</taxon>
        <taxon>Cyprinodontiformes</taxon>
        <taxon>Nothobranchiidae</taxon>
        <taxon>Nothobranchius</taxon>
    </lineage>
</organism>
<evidence type="ECO:0000256" key="4">
    <source>
        <dbReference type="ARBA" id="ARBA00022525"/>
    </source>
</evidence>
<feature type="domain" description="Snake toxin/toxin-like" evidence="9">
    <location>
        <begin position="175"/>
        <end position="244"/>
    </location>
</feature>
<keyword evidence="6" id="KW-0472">Membrane</keyword>
<keyword evidence="7" id="KW-0325">Glycoprotein</keyword>
<dbReference type="AlphaFoldDB" id="A0A8C6P8N7"/>